<dbReference type="RefSeq" id="WP_075693946.1">
    <property type="nucleotide sequence ID" value="NZ_CP009248.1"/>
</dbReference>
<feature type="transmembrane region" description="Helical" evidence="1">
    <location>
        <begin position="234"/>
        <end position="255"/>
    </location>
</feature>
<dbReference type="Proteomes" id="UP000185469">
    <property type="component" value="Chromosome"/>
</dbReference>
<dbReference type="InterPro" id="IPR036259">
    <property type="entry name" value="MFS_trans_sf"/>
</dbReference>
<evidence type="ECO:0000313" key="3">
    <source>
        <dbReference type="Proteomes" id="UP000185469"/>
    </source>
</evidence>
<keyword evidence="1" id="KW-0472">Membrane</keyword>
<dbReference type="Pfam" id="PF07690">
    <property type="entry name" value="MFS_1"/>
    <property type="match status" value="1"/>
</dbReference>
<dbReference type="OrthoDB" id="1117124at2"/>
<dbReference type="PANTHER" id="PTHR23526">
    <property type="entry name" value="INTEGRAL MEMBRANE TRANSPORT PROTEIN-RELATED"/>
    <property type="match status" value="1"/>
</dbReference>
<keyword evidence="1" id="KW-1133">Transmembrane helix</keyword>
<keyword evidence="3" id="KW-1185">Reference proteome</keyword>
<dbReference type="AlphaFoldDB" id="A0A1L7CZ31"/>
<dbReference type="SUPFAM" id="SSF103473">
    <property type="entry name" value="MFS general substrate transporter"/>
    <property type="match status" value="1"/>
</dbReference>
<keyword evidence="1" id="KW-0812">Transmembrane</keyword>
<feature type="transmembrane region" description="Helical" evidence="1">
    <location>
        <begin position="107"/>
        <end position="126"/>
    </location>
</feature>
<feature type="transmembrane region" description="Helical" evidence="1">
    <location>
        <begin position="181"/>
        <end position="201"/>
    </location>
</feature>
<dbReference type="PANTHER" id="PTHR23526:SF2">
    <property type="entry name" value="MAJOR FACILITATOR SUPERFAMILY (MFS) PROFILE DOMAIN-CONTAINING PROTEIN"/>
    <property type="match status" value="1"/>
</dbReference>
<feature type="transmembrane region" description="Helical" evidence="1">
    <location>
        <begin position="293"/>
        <end position="312"/>
    </location>
</feature>
<feature type="transmembrane region" description="Helical" evidence="1">
    <location>
        <begin position="386"/>
        <end position="405"/>
    </location>
</feature>
<accession>A0A1L7CZ31</accession>
<dbReference type="EMBL" id="CP009248">
    <property type="protein sequence ID" value="APT91145.1"/>
    <property type="molecule type" value="Genomic_DNA"/>
</dbReference>
<evidence type="ECO:0000313" key="2">
    <source>
        <dbReference type="EMBL" id="APT91145.1"/>
    </source>
</evidence>
<name>A0A1L7CZ31_9CORY</name>
<feature type="transmembrane region" description="Helical" evidence="1">
    <location>
        <begin position="81"/>
        <end position="101"/>
    </location>
</feature>
<evidence type="ECO:0000256" key="1">
    <source>
        <dbReference type="SAM" id="Phobius"/>
    </source>
</evidence>
<reference evidence="2 3" key="1">
    <citation type="submission" date="2014-08" db="EMBL/GenBank/DDBJ databases">
        <title>Complete genome sequence of Corynebacterium sphenisci CECT 5990(T) (=DSM 44792(T)), isolated from healthy wild penguins.</title>
        <authorList>
            <person name="Ruckert C."/>
            <person name="Albersmeier A."/>
            <person name="Winkler A."/>
            <person name="Kalinowski J."/>
        </authorList>
    </citation>
    <scope>NUCLEOTIDE SEQUENCE [LARGE SCALE GENOMIC DNA]</scope>
    <source>
        <strain evidence="2 3">DSM 44792</strain>
    </source>
</reference>
<dbReference type="Gene3D" id="1.20.1250.20">
    <property type="entry name" value="MFS general substrate transporter like domains"/>
    <property type="match status" value="1"/>
</dbReference>
<feature type="transmembrane region" description="Helical" evidence="1">
    <location>
        <begin position="38"/>
        <end position="56"/>
    </location>
</feature>
<organism evidence="2 3">
    <name type="scientific">Corynebacterium sphenisci DSM 44792</name>
    <dbReference type="NCBI Taxonomy" id="1437874"/>
    <lineage>
        <taxon>Bacteria</taxon>
        <taxon>Bacillati</taxon>
        <taxon>Actinomycetota</taxon>
        <taxon>Actinomycetes</taxon>
        <taxon>Mycobacteriales</taxon>
        <taxon>Corynebacteriaceae</taxon>
        <taxon>Corynebacterium</taxon>
    </lineage>
</organism>
<dbReference type="InterPro" id="IPR052528">
    <property type="entry name" value="Sugar_transport-like"/>
</dbReference>
<feature type="transmembrane region" description="Helical" evidence="1">
    <location>
        <begin position="356"/>
        <end position="380"/>
    </location>
</feature>
<proteinExistence type="predicted"/>
<feature type="transmembrane region" description="Helical" evidence="1">
    <location>
        <begin position="261"/>
        <end position="281"/>
    </location>
</feature>
<dbReference type="KEGG" id="csph:CSPHI_09110"/>
<gene>
    <name evidence="2" type="ORF">CSPHI_09110</name>
</gene>
<protein>
    <submittedName>
        <fullName evidence="2">MFS transporter</fullName>
    </submittedName>
</protein>
<feature type="transmembrane region" description="Helical" evidence="1">
    <location>
        <begin position="318"/>
        <end position="335"/>
    </location>
</feature>
<feature type="transmembrane region" description="Helical" evidence="1">
    <location>
        <begin position="146"/>
        <end position="169"/>
    </location>
</feature>
<dbReference type="InterPro" id="IPR011701">
    <property type="entry name" value="MFS"/>
</dbReference>
<sequence length="415" mass="41964">MDPDVRRAIPANTRRLVAAQGLQSAGDQVVDAKTVLPWLLHALGAPGFMLGLLVPIRESGSMLPQAALTPWVRAQPRRKRVWLIGALTQAAMAAVIALAAAAATGPAAGALVLLGLAGFSLGRSLCSIGSKDIQGRVIPKGRRGRVSGVSTMVGGVAAITVGAAVRVLGGAGRLTEADLEWLIGAAALAWVAGAVIFARIAEPATAPEDPGAGPGWLRESVDLLREDRPFRRFVVVRALLLVSALAPAFLVALAARGGAGLGGLGTFLIASGAASIIGGRIAGRLSDRSSRRAMILGAAAASAVILAALALARLAPGAAGWALPATYFLLALTHTEIRVARKTYVVDMATGDRRTAYVAVGNTAMGAILLLTGVISGALAHIGVEWALLLLAAMGLAGVAAARALPEVSRPGAGG</sequence>
<dbReference type="GO" id="GO:0022857">
    <property type="term" value="F:transmembrane transporter activity"/>
    <property type="evidence" value="ECO:0007669"/>
    <property type="project" value="InterPro"/>
</dbReference>